<sequence>MESIIKKEIAKGMGLTLIKTEKFKSNLISINIQRMLDKNEAAKNSLLPQVLASGCEKYPSMKELSDRLDDLYGAALAADTSKRGERQIISFKVLNTNDKYIDEKIFGDIIELLNDLITKPLVIDGGFKKEYVEIEKENLKNKVLSIINDKRSYAHKRCIEIMCEGEKFSIPSAGTIEEIDAITPDSLYEHYKKIIKNSRIDIIVEGDFDCEEIENTIKSHFSIERGEIQHVVREEFAKEVKEVKKVDEAMDIKQGKLVMGFRANTDYKDAKKYYALVTGVGVLGGGPHSKLFNNVREKESLCYYIFANVDKYKSIMMISSGIEVQNREKTERLIMENLDAVRNGEITELELVNTKKSLINGLRSSCDGLGGMSEFVFSQELGRTDYTVEEIIDYVENITVEDIVDAMKDIQEDTVYFLTNEK</sequence>
<dbReference type="Proteomes" id="UP000003178">
    <property type="component" value="Unassembled WGS sequence"/>
</dbReference>
<dbReference type="EC" id="3.4.24.-" evidence="2"/>
<dbReference type="HOGENOM" id="CLU_052943_0_0_9"/>
<reference evidence="2 3" key="2">
    <citation type="submission" date="2008-10" db="EMBL/GenBank/DDBJ databases">
        <title>Draft genome sequence of Clostridium hiranonis (DSM 13275).</title>
        <authorList>
            <person name="Sudarsanam P."/>
            <person name="Ley R."/>
            <person name="Guruge J."/>
            <person name="Turnbaugh P.J."/>
            <person name="Mahowald M."/>
            <person name="Liep D."/>
            <person name="Gordon J."/>
        </authorList>
    </citation>
    <scope>NUCLEOTIDE SEQUENCE [LARGE SCALE GENOMIC DNA]</scope>
    <source>
        <strain evidence="2 3">DSM 13275</strain>
    </source>
</reference>
<dbReference type="PANTHER" id="PTHR11851">
    <property type="entry name" value="METALLOPROTEASE"/>
    <property type="match status" value="1"/>
</dbReference>
<dbReference type="GO" id="GO:0016787">
    <property type="term" value="F:hydrolase activity"/>
    <property type="evidence" value="ECO:0007669"/>
    <property type="project" value="UniProtKB-KW"/>
</dbReference>
<evidence type="ECO:0000313" key="3">
    <source>
        <dbReference type="Proteomes" id="UP000003178"/>
    </source>
</evidence>
<proteinExistence type="predicted"/>
<dbReference type="InterPro" id="IPR050361">
    <property type="entry name" value="MPP/UQCRC_Complex"/>
</dbReference>
<protein>
    <submittedName>
        <fullName evidence="2">Peptidase M16 inactive domain protein</fullName>
        <ecNumber evidence="2">3.4.24.-</ecNumber>
    </submittedName>
</protein>
<dbReference type="InterPro" id="IPR007863">
    <property type="entry name" value="Peptidase_M16_C"/>
</dbReference>
<dbReference type="NCBIfam" id="NF047422">
    <property type="entry name" value="YfmF_fam"/>
    <property type="match status" value="1"/>
</dbReference>
<dbReference type="PANTHER" id="PTHR11851:SF186">
    <property type="entry name" value="INACTIVE METALLOPROTEASE YMFF-RELATED"/>
    <property type="match status" value="1"/>
</dbReference>
<organism evidence="2 3">
    <name type="scientific">Peptacetobacter hiranonis (strain DSM 13275 / JCM 10541 / KCTC 15199 / TO-931)</name>
    <name type="common">Clostridium hiranonis</name>
    <dbReference type="NCBI Taxonomy" id="500633"/>
    <lineage>
        <taxon>Bacteria</taxon>
        <taxon>Bacillati</taxon>
        <taxon>Bacillota</taxon>
        <taxon>Clostridia</taxon>
        <taxon>Peptostreptococcales</taxon>
        <taxon>Peptostreptococcaceae</taxon>
        <taxon>Peptacetobacter</taxon>
    </lineage>
</organism>
<dbReference type="Pfam" id="PF05193">
    <property type="entry name" value="Peptidase_M16_C"/>
    <property type="match status" value="1"/>
</dbReference>
<keyword evidence="3" id="KW-1185">Reference proteome</keyword>
<dbReference type="InterPro" id="IPR011249">
    <property type="entry name" value="Metalloenz_LuxS/M16"/>
</dbReference>
<reference evidence="2 3" key="1">
    <citation type="submission" date="2008-09" db="EMBL/GenBank/DDBJ databases">
        <authorList>
            <person name="Fulton L."/>
            <person name="Clifton S."/>
            <person name="Fulton B."/>
            <person name="Xu J."/>
            <person name="Minx P."/>
            <person name="Pepin K.H."/>
            <person name="Johnson M."/>
            <person name="Thiruvilangam P."/>
            <person name="Bhonagiri V."/>
            <person name="Nash W.E."/>
            <person name="Mardis E.R."/>
            <person name="Wilson R.K."/>
        </authorList>
    </citation>
    <scope>NUCLEOTIDE SEQUENCE [LARGE SCALE GENOMIC DNA]</scope>
    <source>
        <strain evidence="2 3">DSM 13275</strain>
    </source>
</reference>
<evidence type="ECO:0000259" key="1">
    <source>
        <dbReference type="Pfam" id="PF05193"/>
    </source>
</evidence>
<feature type="domain" description="Peptidase M16 C-terminal" evidence="1">
    <location>
        <begin position="182"/>
        <end position="358"/>
    </location>
</feature>
<dbReference type="Gene3D" id="3.30.830.10">
    <property type="entry name" value="Metalloenzyme, LuxS/M16 peptidase-like"/>
    <property type="match status" value="2"/>
</dbReference>
<keyword evidence="2" id="KW-0378">Hydrolase</keyword>
<dbReference type="eggNOG" id="COG0612">
    <property type="taxonomic scope" value="Bacteria"/>
</dbReference>
<dbReference type="SUPFAM" id="SSF63411">
    <property type="entry name" value="LuxS/MPP-like metallohydrolase"/>
    <property type="match status" value="2"/>
</dbReference>
<dbReference type="GO" id="GO:0046872">
    <property type="term" value="F:metal ion binding"/>
    <property type="evidence" value="ECO:0007669"/>
    <property type="project" value="InterPro"/>
</dbReference>
<dbReference type="AlphaFoldDB" id="B6FYU0"/>
<accession>B6FYU0</accession>
<gene>
    <name evidence="2" type="ORF">CLOHIR_01044</name>
</gene>
<name>B6FYU0_PEPHT</name>
<comment type="caution">
    <text evidence="2">The sequence shown here is derived from an EMBL/GenBank/DDBJ whole genome shotgun (WGS) entry which is preliminary data.</text>
</comment>
<dbReference type="STRING" id="500633.CLOHIR_01044"/>
<dbReference type="OrthoDB" id="9762085at2"/>
<dbReference type="RefSeq" id="WP_006439961.1">
    <property type="nucleotide sequence ID" value="NZ_DS995356.1"/>
</dbReference>
<dbReference type="EMBL" id="ABWP01000045">
    <property type="protein sequence ID" value="EEA85321.1"/>
    <property type="molecule type" value="Genomic_DNA"/>
</dbReference>
<evidence type="ECO:0000313" key="2">
    <source>
        <dbReference type="EMBL" id="EEA85321.1"/>
    </source>
</evidence>